<dbReference type="Proteomes" id="UP001596472">
    <property type="component" value="Unassembled WGS sequence"/>
</dbReference>
<reference evidence="3" key="1">
    <citation type="journal article" date="2019" name="Int. J. Syst. Evol. Microbiol.">
        <title>The Global Catalogue of Microorganisms (GCM) 10K type strain sequencing project: providing services to taxonomists for standard genome sequencing and annotation.</title>
        <authorList>
            <consortium name="The Broad Institute Genomics Platform"/>
            <consortium name="The Broad Institute Genome Sequencing Center for Infectious Disease"/>
            <person name="Wu L."/>
            <person name="Ma J."/>
        </authorList>
    </citation>
    <scope>NUCLEOTIDE SEQUENCE [LARGE SCALE GENOMIC DNA]</scope>
    <source>
        <strain evidence="3">CGMCC 4.1467</strain>
    </source>
</reference>
<dbReference type="InterPro" id="IPR000595">
    <property type="entry name" value="cNMP-bd_dom"/>
</dbReference>
<evidence type="ECO:0000313" key="3">
    <source>
        <dbReference type="Proteomes" id="UP001596472"/>
    </source>
</evidence>
<accession>A0ABW2L3G8</accession>
<organism evidence="2 3">
    <name type="scientific">Haloferula chungangensis</name>
    <dbReference type="NCBI Taxonomy" id="1048331"/>
    <lineage>
        <taxon>Bacteria</taxon>
        <taxon>Pseudomonadati</taxon>
        <taxon>Verrucomicrobiota</taxon>
        <taxon>Verrucomicrobiia</taxon>
        <taxon>Verrucomicrobiales</taxon>
        <taxon>Verrucomicrobiaceae</taxon>
        <taxon>Haloferula</taxon>
    </lineage>
</organism>
<evidence type="ECO:0000313" key="2">
    <source>
        <dbReference type="EMBL" id="MFC7336888.1"/>
    </source>
</evidence>
<name>A0ABW2L3G8_9BACT</name>
<gene>
    <name evidence="2" type="ORF">ACFQY0_06845</name>
</gene>
<dbReference type="RefSeq" id="WP_379710682.1">
    <property type="nucleotide sequence ID" value="NZ_JBHTBS010000003.1"/>
</dbReference>
<evidence type="ECO:0000259" key="1">
    <source>
        <dbReference type="PROSITE" id="PS50042"/>
    </source>
</evidence>
<feature type="domain" description="Cyclic nucleotide-binding" evidence="1">
    <location>
        <begin position="155"/>
        <end position="211"/>
    </location>
</feature>
<comment type="caution">
    <text evidence="2">The sequence shown here is derived from an EMBL/GenBank/DDBJ whole genome shotgun (WGS) entry which is preliminary data.</text>
</comment>
<sequence>MKDWKSASTTWICGAALLGLALGLACQISFQHLASSPSEAGPLAPPPRTKEAQAPTLPLASGPTSAFLGKVTKLSAAECESMVHDINELQEQDREIELEALFRQWLTFEDADGILAKIYDLKGVWRSEWSLSFFNAWVAVDEQAAMAQTEHNTLNSARALFAIESGRPDFTSYFSALSMGTPFGDRALAALTSLARSRPDIARLIADSSIKDDAKAKFIGAVARGLALEDPESALAWVQAMEFPNKKETYFSIFSEWIRTDVKGAQAAYEQLGLTDLPSSHQPQIASMALRFFAAPDSPLSHANLALHTDPFIDVATLHQKLLDSEVDWGTRRYLSAAINNDGWYGVDPAADAQKAASLPPGEARDFVLTAICLNWAAHDTEAALQFASEQGLESKELQHLRDKPTEAMRQLVSSSPERYFSQLFSTDEPTEMNRDQLHALAMEWGKSDPVKAANWVITQEMPSKDQAASLETYILLDNTLGFNWGYHDPLGASRWVEDLPEAPQRATAWRAMEDYVMRYSPDIAFTMSAVYLEGEVRGNYLKKHLSEVARNIGYPAAFELLKSPDISAAERSVLHESLNTMKGGAKQ</sequence>
<dbReference type="PROSITE" id="PS51257">
    <property type="entry name" value="PROKAR_LIPOPROTEIN"/>
    <property type="match status" value="1"/>
</dbReference>
<protein>
    <recommendedName>
        <fullName evidence="1">Cyclic nucleotide-binding domain-containing protein</fullName>
    </recommendedName>
</protein>
<dbReference type="PROSITE" id="PS50042">
    <property type="entry name" value="CNMP_BINDING_3"/>
    <property type="match status" value="1"/>
</dbReference>
<dbReference type="EMBL" id="JBHTBS010000003">
    <property type="protein sequence ID" value="MFC7336888.1"/>
    <property type="molecule type" value="Genomic_DNA"/>
</dbReference>
<keyword evidence="3" id="KW-1185">Reference proteome</keyword>
<proteinExistence type="predicted"/>